<sequence>MKNPDVEFCGYSVPHPSENKINIRIQTKGTSATVILKKGLEDLNSLCEHVLSTFKSSVKHYKKSQQHQETMEVGSD</sequence>
<evidence type="ECO:0000259" key="4">
    <source>
        <dbReference type="Pfam" id="PF13656"/>
    </source>
</evidence>
<keyword evidence="6" id="KW-1185">Reference proteome</keyword>
<dbReference type="CDD" id="cd07029">
    <property type="entry name" value="RNAP_I_III_AC19"/>
    <property type="match status" value="1"/>
</dbReference>
<dbReference type="PANTHER" id="PTHR13946">
    <property type="entry name" value="DNA-DIRECTED RNA POLYMERASE I,II,III"/>
    <property type="match status" value="1"/>
</dbReference>
<comment type="caution">
    <text evidence="5">The sequence shown here is derived from an EMBL/GenBank/DDBJ whole genome shotgun (WGS) entry which is preliminary data.</text>
</comment>
<evidence type="ECO:0000256" key="1">
    <source>
        <dbReference type="ARBA" id="ARBA00022478"/>
    </source>
</evidence>
<dbReference type="Pfam" id="PF13656">
    <property type="entry name" value="RNA_pol_L_2"/>
    <property type="match status" value="1"/>
</dbReference>
<name>A0AAD9KDD9_9ANNE</name>
<reference evidence="5" key="1">
    <citation type="journal article" date="2023" name="Mol. Biol. Evol.">
        <title>Third-Generation Sequencing Reveals the Adaptive Role of the Epigenome in Three Deep-Sea Polychaetes.</title>
        <authorList>
            <person name="Perez M."/>
            <person name="Aroh O."/>
            <person name="Sun Y."/>
            <person name="Lan Y."/>
            <person name="Juniper S.K."/>
            <person name="Young C.R."/>
            <person name="Angers B."/>
            <person name="Qian P.Y."/>
        </authorList>
    </citation>
    <scope>NUCLEOTIDE SEQUENCE</scope>
    <source>
        <strain evidence="5">P08H-3</strain>
    </source>
</reference>
<dbReference type="GO" id="GO:0003899">
    <property type="term" value="F:DNA-directed RNA polymerase activity"/>
    <property type="evidence" value="ECO:0007669"/>
    <property type="project" value="TreeGrafter"/>
</dbReference>
<dbReference type="GO" id="GO:0005736">
    <property type="term" value="C:RNA polymerase I complex"/>
    <property type="evidence" value="ECO:0007669"/>
    <property type="project" value="TreeGrafter"/>
</dbReference>
<comment type="similarity">
    <text evidence="3">Belongs to the archaeal Rpo11/eukaryotic RPB11/RPC19 RNA polymerase subunit family.</text>
</comment>
<gene>
    <name evidence="5" type="ORF">LSH36_15g09000</name>
</gene>
<evidence type="ECO:0000313" key="5">
    <source>
        <dbReference type="EMBL" id="KAK2168645.1"/>
    </source>
</evidence>
<evidence type="ECO:0000256" key="3">
    <source>
        <dbReference type="ARBA" id="ARBA00025751"/>
    </source>
</evidence>
<evidence type="ECO:0000256" key="2">
    <source>
        <dbReference type="ARBA" id="ARBA00023163"/>
    </source>
</evidence>
<dbReference type="EMBL" id="JAODUP010000015">
    <property type="protein sequence ID" value="KAK2168645.1"/>
    <property type="molecule type" value="Genomic_DNA"/>
</dbReference>
<dbReference type="InterPro" id="IPR033898">
    <property type="entry name" value="RNAP_AC19"/>
</dbReference>
<dbReference type="AlphaFoldDB" id="A0AAD9KDD9"/>
<dbReference type="GO" id="GO:0005666">
    <property type="term" value="C:RNA polymerase III complex"/>
    <property type="evidence" value="ECO:0007669"/>
    <property type="project" value="TreeGrafter"/>
</dbReference>
<keyword evidence="1" id="KW-0240">DNA-directed RNA polymerase</keyword>
<dbReference type="Proteomes" id="UP001208570">
    <property type="component" value="Unassembled WGS sequence"/>
</dbReference>
<feature type="domain" description="DNA-directed RNA polymerase RBP11-like dimerisation" evidence="4">
    <location>
        <begin position="1"/>
        <end position="52"/>
    </location>
</feature>
<dbReference type="GO" id="GO:0006362">
    <property type="term" value="P:transcription elongation by RNA polymerase I"/>
    <property type="evidence" value="ECO:0007669"/>
    <property type="project" value="TreeGrafter"/>
</dbReference>
<organism evidence="5 6">
    <name type="scientific">Paralvinella palmiformis</name>
    <dbReference type="NCBI Taxonomy" id="53620"/>
    <lineage>
        <taxon>Eukaryota</taxon>
        <taxon>Metazoa</taxon>
        <taxon>Spiralia</taxon>
        <taxon>Lophotrochozoa</taxon>
        <taxon>Annelida</taxon>
        <taxon>Polychaeta</taxon>
        <taxon>Sedentaria</taxon>
        <taxon>Canalipalpata</taxon>
        <taxon>Terebellida</taxon>
        <taxon>Terebelliformia</taxon>
        <taxon>Alvinellidae</taxon>
        <taxon>Paralvinella</taxon>
    </lineage>
</organism>
<proteinExistence type="inferred from homology"/>
<protein>
    <recommendedName>
        <fullName evidence="4">DNA-directed RNA polymerase RBP11-like dimerisation domain-containing protein</fullName>
    </recommendedName>
</protein>
<dbReference type="InterPro" id="IPR036603">
    <property type="entry name" value="RBP11-like"/>
</dbReference>
<dbReference type="SUPFAM" id="SSF55257">
    <property type="entry name" value="RBP11-like subunits of RNA polymerase"/>
    <property type="match status" value="1"/>
</dbReference>
<keyword evidence="2" id="KW-0804">Transcription</keyword>
<dbReference type="GO" id="GO:0046983">
    <property type="term" value="F:protein dimerization activity"/>
    <property type="evidence" value="ECO:0007669"/>
    <property type="project" value="InterPro"/>
</dbReference>
<dbReference type="InterPro" id="IPR009025">
    <property type="entry name" value="RBP11-like_dimer"/>
</dbReference>
<dbReference type="PANTHER" id="PTHR13946:SF28">
    <property type="entry name" value="DNA-DIRECTED RNA POLYMERASES I AND III SUBUNIT RPAC2"/>
    <property type="match status" value="1"/>
</dbReference>
<evidence type="ECO:0000313" key="6">
    <source>
        <dbReference type="Proteomes" id="UP001208570"/>
    </source>
</evidence>
<accession>A0AAD9KDD9</accession>
<dbReference type="GO" id="GO:0006383">
    <property type="term" value="P:transcription by RNA polymerase III"/>
    <property type="evidence" value="ECO:0007669"/>
    <property type="project" value="TreeGrafter"/>
</dbReference>
<dbReference type="Gene3D" id="3.30.1360.10">
    <property type="entry name" value="RNA polymerase, RBP11-like subunit"/>
    <property type="match status" value="1"/>
</dbReference>